<dbReference type="EMBL" id="JACMSC010000016">
    <property type="protein sequence ID" value="KAG6482582.1"/>
    <property type="molecule type" value="Genomic_DNA"/>
</dbReference>
<keyword evidence="3" id="KW-1185">Reference proteome</keyword>
<organism evidence="2 3">
    <name type="scientific">Zingiber officinale</name>
    <name type="common">Ginger</name>
    <name type="synonym">Amomum zingiber</name>
    <dbReference type="NCBI Taxonomy" id="94328"/>
    <lineage>
        <taxon>Eukaryota</taxon>
        <taxon>Viridiplantae</taxon>
        <taxon>Streptophyta</taxon>
        <taxon>Embryophyta</taxon>
        <taxon>Tracheophyta</taxon>
        <taxon>Spermatophyta</taxon>
        <taxon>Magnoliopsida</taxon>
        <taxon>Liliopsida</taxon>
        <taxon>Zingiberales</taxon>
        <taxon>Zingiberaceae</taxon>
        <taxon>Zingiber</taxon>
    </lineage>
</organism>
<dbReference type="GO" id="GO:0006351">
    <property type="term" value="P:DNA-templated transcription"/>
    <property type="evidence" value="ECO:0007669"/>
    <property type="project" value="InterPro"/>
</dbReference>
<gene>
    <name evidence="2" type="ORF">ZIOFF_059214</name>
</gene>
<sequence>MAQTSNKSSIPITELFWSLLDKADRKFSRVRDLPNFGRNRNDADFHKAFKIYTQLWKLQQEHRQKLVEAGLRRWEVGEIAARIAQLYYGQYQRTGDSSYLSEAYIFYEAIFSREYFRDGGGGGAQAQDTALANKQLRFLARFLIVCLVLGRREMVFKLVGSLKAMVDECKKSFQEAEFREWKHVVQEIIRFLKADTTFMNMRPLRYSFLFDSHPDSLPVISSSFTRRGLVVRDAILCSYHHNEVKFTELTLDTFRMLQCLEWEPSGSFSTRNGTDSGHFGTGINRVNLFQDIRDQTLPPNPRKLILYRPSITHFLLVLATICEELPPDGIMLIYLSAAGGSGLSNPVPLTSEISLDTAEKIAGNFSNLEICSPLVSQQCRPTRPCVENKDASEIGIDEQASLWLGSRGTGGSSSIYPCDLIPFTRKPIFLVIDSDRSQAFKAGLSTLISLFCISGISKVIHGAEKGATVAMLLSPCSRPPPSGTTSEFARSQQGSQFTMFLSAPVQAFCFLIGISGANVDKDKYDKAEKLLSFSLSEWERALVTSNDLHPVWIEVLGDPFLRRLLLRFIFCRTALALYAPAWHHDEYLPECLPHLPEPVDPNSYISQSAIMKLADTFGIINQFVFSEEILLSKHGDDDSAMERLPETEEDDTTDPDET</sequence>
<feature type="compositionally biased region" description="Acidic residues" evidence="1">
    <location>
        <begin position="647"/>
        <end position="658"/>
    </location>
</feature>
<dbReference type="Pfam" id="PF12070">
    <property type="entry name" value="SCAI"/>
    <property type="match status" value="1"/>
</dbReference>
<accession>A0A8J5KK21</accession>
<evidence type="ECO:0000256" key="1">
    <source>
        <dbReference type="SAM" id="MobiDB-lite"/>
    </source>
</evidence>
<dbReference type="GO" id="GO:0003714">
    <property type="term" value="F:transcription corepressor activity"/>
    <property type="evidence" value="ECO:0007669"/>
    <property type="project" value="InterPro"/>
</dbReference>
<dbReference type="AlphaFoldDB" id="A0A8J5KK21"/>
<feature type="region of interest" description="Disordered" evidence="1">
    <location>
        <begin position="636"/>
        <end position="658"/>
    </location>
</feature>
<comment type="caution">
    <text evidence="2">The sequence shown here is derived from an EMBL/GenBank/DDBJ whole genome shotgun (WGS) entry which is preliminary data.</text>
</comment>
<proteinExistence type="predicted"/>
<evidence type="ECO:0008006" key="4">
    <source>
        <dbReference type="Google" id="ProtNLM"/>
    </source>
</evidence>
<dbReference type="PANTHER" id="PTHR21243">
    <property type="entry name" value="PROTEIN SCAI"/>
    <property type="match status" value="1"/>
</dbReference>
<dbReference type="Proteomes" id="UP000734854">
    <property type="component" value="Unassembled WGS sequence"/>
</dbReference>
<reference evidence="2 3" key="1">
    <citation type="submission" date="2020-08" db="EMBL/GenBank/DDBJ databases">
        <title>Plant Genome Project.</title>
        <authorList>
            <person name="Zhang R.-G."/>
        </authorList>
    </citation>
    <scope>NUCLEOTIDE SEQUENCE [LARGE SCALE GENOMIC DNA]</scope>
    <source>
        <tissue evidence="2">Rhizome</tissue>
    </source>
</reference>
<feature type="compositionally biased region" description="Basic and acidic residues" evidence="1">
    <location>
        <begin position="636"/>
        <end position="646"/>
    </location>
</feature>
<evidence type="ECO:0000313" key="2">
    <source>
        <dbReference type="EMBL" id="KAG6482582.1"/>
    </source>
</evidence>
<name>A0A8J5KK21_ZINOF</name>
<protein>
    <recommendedName>
        <fullName evidence="4">Protein SCAI</fullName>
    </recommendedName>
</protein>
<dbReference type="InterPro" id="IPR022709">
    <property type="entry name" value="SCAI"/>
</dbReference>
<evidence type="ECO:0000313" key="3">
    <source>
        <dbReference type="Proteomes" id="UP000734854"/>
    </source>
</evidence>